<evidence type="ECO:0000313" key="2">
    <source>
        <dbReference type="Proteomes" id="UP000251135"/>
    </source>
</evidence>
<sequence length="287" mass="33581">MLLLYHYTSIEGFLGIISSKSLWASHCQYLNDASEYEHALNYAKNISSDIFMNDDYNAGFGFILRKNISLIPDNSNVFITSFSEKFDLLSQWRGYCPPNEGICIGFDKNIIKEFCNQNKFKFEKCIYEEEIQLRKIHEIVEKCYKSCPQHTISKGEYNLLNSKDCVDFEMDYHEEIKKFSNSTDVFTKFSNSLIEYAPLIKNNGFYEEKEWRIICKSPNTTINFRKGKGYLIPFINLDLLNFSKEIIKEIIIGPNVNARRCEESIKMVLERKGFVNIKIKHSTIPYI</sequence>
<dbReference type="EMBL" id="MUXE01000003">
    <property type="protein sequence ID" value="PUE65724.1"/>
    <property type="molecule type" value="Genomic_DNA"/>
</dbReference>
<accession>A0A363D340</accession>
<reference evidence="1 2" key="1">
    <citation type="submission" date="2017-02" db="EMBL/GenBank/DDBJ databases">
        <title>Arcobacter caeni sp. nov, a new Arcobacter species isolated from reclaimed water.</title>
        <authorList>
            <person name="Figueras M.J."/>
            <person name="Perez-Cataluna A."/>
            <person name="Salas-Masso N."/>
        </authorList>
    </citation>
    <scope>NUCLEOTIDE SEQUENCE [LARGE SCALE GENOMIC DNA]</scope>
    <source>
        <strain evidence="1 2">RW17-10</strain>
    </source>
</reference>
<keyword evidence="2" id="KW-1185">Reference proteome</keyword>
<organism evidence="1 2">
    <name type="scientific">Arcobacter caeni</name>
    <dbReference type="NCBI Taxonomy" id="1912877"/>
    <lineage>
        <taxon>Bacteria</taxon>
        <taxon>Pseudomonadati</taxon>
        <taxon>Campylobacterota</taxon>
        <taxon>Epsilonproteobacteria</taxon>
        <taxon>Campylobacterales</taxon>
        <taxon>Arcobacteraceae</taxon>
        <taxon>Arcobacter</taxon>
    </lineage>
</organism>
<proteinExistence type="predicted"/>
<dbReference type="InterPro" id="IPR021352">
    <property type="entry name" value="DUF2971"/>
</dbReference>
<dbReference type="Proteomes" id="UP000251135">
    <property type="component" value="Unassembled WGS sequence"/>
</dbReference>
<name>A0A363D340_9BACT</name>
<comment type="caution">
    <text evidence="1">The sequence shown here is derived from an EMBL/GenBank/DDBJ whole genome shotgun (WGS) entry which is preliminary data.</text>
</comment>
<evidence type="ECO:0008006" key="3">
    <source>
        <dbReference type="Google" id="ProtNLM"/>
    </source>
</evidence>
<evidence type="ECO:0000313" key="1">
    <source>
        <dbReference type="EMBL" id="PUE65724.1"/>
    </source>
</evidence>
<protein>
    <recommendedName>
        <fullName evidence="3">DUF2971 domain-containing protein</fullName>
    </recommendedName>
</protein>
<dbReference type="AlphaFoldDB" id="A0A363D340"/>
<dbReference type="Pfam" id="PF11185">
    <property type="entry name" value="DUF2971"/>
    <property type="match status" value="1"/>
</dbReference>
<gene>
    <name evidence="1" type="ORF">B0174_02550</name>
</gene>